<evidence type="ECO:0000256" key="5">
    <source>
        <dbReference type="ARBA" id="ARBA00023002"/>
    </source>
</evidence>
<reference evidence="12" key="2">
    <citation type="submission" date="2015-06" db="EMBL/GenBank/DDBJ databases">
        <authorList>
            <person name="van de Sande W.W.J."/>
        </authorList>
    </citation>
    <scope>NUCLEOTIDE SEQUENCE [LARGE SCALE GENOMIC DNA]</scope>
    <source>
        <strain evidence="12">mm55</strain>
    </source>
</reference>
<evidence type="ECO:0000256" key="4">
    <source>
        <dbReference type="ARBA" id="ARBA00022723"/>
    </source>
</evidence>
<dbReference type="InterPro" id="IPR000028">
    <property type="entry name" value="Chloroperoxidase"/>
</dbReference>
<evidence type="ECO:0000259" key="9">
    <source>
        <dbReference type="PROSITE" id="PS51405"/>
    </source>
</evidence>
<keyword evidence="4" id="KW-0479">Metal-binding</keyword>
<feature type="chain" id="PRO_5014046058" evidence="8">
    <location>
        <begin position="18"/>
        <end position="281"/>
    </location>
</feature>
<dbReference type="EMBL" id="LCTW02000038">
    <property type="protein sequence ID" value="KXX81297.1"/>
    <property type="molecule type" value="Genomic_DNA"/>
</dbReference>
<dbReference type="Pfam" id="PF01328">
    <property type="entry name" value="Peroxidase_2"/>
    <property type="match status" value="1"/>
</dbReference>
<keyword evidence="5" id="KW-0560">Oxidoreductase</keyword>
<dbReference type="VEuPathDB" id="FungiDB:MMYC01_201916"/>
<dbReference type="SUPFAM" id="SSF47571">
    <property type="entry name" value="Cloroperoxidase"/>
    <property type="match status" value="1"/>
</dbReference>
<name>A0A175WC36_9PEZI</name>
<gene>
    <name evidence="11" type="ORF">MMYC01_201916</name>
    <name evidence="10" type="ORF">MMYC01_207045</name>
</gene>
<proteinExistence type="inferred from homology"/>
<dbReference type="PANTHER" id="PTHR33577">
    <property type="entry name" value="STERIGMATOCYSTIN BIOSYNTHESIS PEROXIDASE STCC-RELATED"/>
    <property type="match status" value="1"/>
</dbReference>
<evidence type="ECO:0000256" key="1">
    <source>
        <dbReference type="ARBA" id="ARBA00001970"/>
    </source>
</evidence>
<dbReference type="STRING" id="100816.A0A175WC36"/>
<keyword evidence="3" id="KW-0349">Heme</keyword>
<dbReference type="PANTHER" id="PTHR33577:SF7">
    <property type="entry name" value="HEME HALOPEROXIDASE FAMILY PROFILE DOMAIN-CONTAINING PROTEIN"/>
    <property type="match status" value="1"/>
</dbReference>
<sequence length="281" mass="31402">MKLTYLSVALVISPGFALHSAIHEGKWMPPGHGDGECELTIVIYEGPSGPWLTYLDSISVRGPCPMLNTLANHGYLPRNGKGISKQIAMDVLNSVLNWDVSVVDVLWDFARPTNPDPNATSFDLSHLTTHNILEHDASLSRQDANFGPADVFSEEIWNETLQYFTGPTIDLAMASRARTARVITSAATNPHFTLPQLGAHFIYGETAAYQFVLGEWDLDAEDPKNRLLTPRDRVQYFFTNERLPYELGWKRPQNRLLMDILQNMVITIIDITLAQMNGTSS</sequence>
<evidence type="ECO:0000256" key="7">
    <source>
        <dbReference type="ARBA" id="ARBA00025795"/>
    </source>
</evidence>
<dbReference type="EMBL" id="LCTW02000191">
    <property type="protein sequence ID" value="KXX76821.1"/>
    <property type="molecule type" value="Genomic_DNA"/>
</dbReference>
<evidence type="ECO:0000256" key="3">
    <source>
        <dbReference type="ARBA" id="ARBA00022617"/>
    </source>
</evidence>
<accession>A0A175WC36</accession>
<comment type="cofactor">
    <cofactor evidence="1">
        <name>heme b</name>
        <dbReference type="ChEBI" id="CHEBI:60344"/>
    </cofactor>
</comment>
<evidence type="ECO:0000256" key="2">
    <source>
        <dbReference type="ARBA" id="ARBA00022559"/>
    </source>
</evidence>
<evidence type="ECO:0000313" key="11">
    <source>
        <dbReference type="EMBL" id="KXX81297.1"/>
    </source>
</evidence>
<feature type="signal peptide" evidence="8">
    <location>
        <begin position="1"/>
        <end position="17"/>
    </location>
</feature>
<evidence type="ECO:0000313" key="10">
    <source>
        <dbReference type="EMBL" id="KXX76821.1"/>
    </source>
</evidence>
<evidence type="ECO:0000313" key="12">
    <source>
        <dbReference type="Proteomes" id="UP000078237"/>
    </source>
</evidence>
<dbReference type="PROSITE" id="PS51405">
    <property type="entry name" value="HEME_HALOPEROXIDASE"/>
    <property type="match status" value="1"/>
</dbReference>
<reference evidence="11 12" key="3">
    <citation type="submission" date="2016-01" db="EMBL/GenBank/DDBJ databases">
        <title>Madurella mycetomatis genome sequencing.</title>
        <authorList>
            <person name="Van De Sande W."/>
        </authorList>
    </citation>
    <scope>NUCLEOTIDE SEQUENCE [LARGE SCALE GENOMIC DNA]</scope>
    <source>
        <strain evidence="11">Mm55</strain>
        <strain evidence="12">mm55</strain>
    </source>
</reference>
<dbReference type="GO" id="GO:0046872">
    <property type="term" value="F:metal ion binding"/>
    <property type="evidence" value="ECO:0007669"/>
    <property type="project" value="UniProtKB-KW"/>
</dbReference>
<organism evidence="11 12">
    <name type="scientific">Madurella mycetomatis</name>
    <dbReference type="NCBI Taxonomy" id="100816"/>
    <lineage>
        <taxon>Eukaryota</taxon>
        <taxon>Fungi</taxon>
        <taxon>Dikarya</taxon>
        <taxon>Ascomycota</taxon>
        <taxon>Pezizomycotina</taxon>
        <taxon>Sordariomycetes</taxon>
        <taxon>Sordariomycetidae</taxon>
        <taxon>Sordariales</taxon>
        <taxon>Sordariales incertae sedis</taxon>
        <taxon>Madurella</taxon>
    </lineage>
</organism>
<keyword evidence="8" id="KW-0732">Signal</keyword>
<evidence type="ECO:0000256" key="8">
    <source>
        <dbReference type="SAM" id="SignalP"/>
    </source>
</evidence>
<dbReference type="AlphaFoldDB" id="A0A175WC36"/>
<dbReference type="InterPro" id="IPR036851">
    <property type="entry name" value="Chloroperoxidase-like_sf"/>
</dbReference>
<protein>
    <submittedName>
        <fullName evidence="11">Putative sterigmatocystin biosynthesis peroxidase stcC</fullName>
    </submittedName>
</protein>
<evidence type="ECO:0000256" key="6">
    <source>
        <dbReference type="ARBA" id="ARBA00023004"/>
    </source>
</evidence>
<dbReference type="GO" id="GO:0004601">
    <property type="term" value="F:peroxidase activity"/>
    <property type="evidence" value="ECO:0007669"/>
    <property type="project" value="UniProtKB-KW"/>
</dbReference>
<dbReference type="Proteomes" id="UP000078237">
    <property type="component" value="Unassembled WGS sequence"/>
</dbReference>
<dbReference type="VEuPathDB" id="FungiDB:MMYC01_207045"/>
<keyword evidence="12" id="KW-1185">Reference proteome</keyword>
<comment type="caution">
    <text evidence="11">The sequence shown here is derived from an EMBL/GenBank/DDBJ whole genome shotgun (WGS) entry which is preliminary data.</text>
</comment>
<comment type="similarity">
    <text evidence="7">Belongs to the chloroperoxidase family.</text>
</comment>
<dbReference type="OrthoDB" id="407298at2759"/>
<keyword evidence="2 11" id="KW-0575">Peroxidase</keyword>
<reference evidence="11" key="1">
    <citation type="submission" date="2015-06" db="EMBL/GenBank/DDBJ databases">
        <authorList>
            <person name="Hoefler B.C."/>
            <person name="Straight P.D."/>
        </authorList>
    </citation>
    <scope>NUCLEOTIDE SEQUENCE [LARGE SCALE GENOMIC DNA]</scope>
    <source>
        <strain evidence="11">Mm55</strain>
    </source>
</reference>
<dbReference type="Gene3D" id="1.10.489.10">
    <property type="entry name" value="Chloroperoxidase-like"/>
    <property type="match status" value="1"/>
</dbReference>
<feature type="domain" description="Heme haloperoxidase family profile" evidence="9">
    <location>
        <begin position="47"/>
        <end position="273"/>
    </location>
</feature>
<keyword evidence="6" id="KW-0408">Iron</keyword>